<dbReference type="Gene3D" id="1.10.287.600">
    <property type="entry name" value="Helix hairpin bin"/>
    <property type="match status" value="1"/>
</dbReference>
<dbReference type="InterPro" id="IPR018316">
    <property type="entry name" value="Tubulin/FtsZ_2-layer-sand-dom"/>
</dbReference>
<accession>I7JDC2</accession>
<keyword evidence="13" id="KW-1185">Reference proteome</keyword>
<evidence type="ECO:0000256" key="8">
    <source>
        <dbReference type="ARBA" id="ARBA00023212"/>
    </source>
</evidence>
<dbReference type="GO" id="GO:0007020">
    <property type="term" value="P:microtubule nucleation"/>
    <property type="evidence" value="ECO:0007669"/>
    <property type="project" value="InterPro"/>
</dbReference>
<dbReference type="Gene3D" id="3.40.50.1440">
    <property type="entry name" value="Tubulin/FtsZ, GTPase domain"/>
    <property type="match status" value="1"/>
</dbReference>
<name>I7JDC2_BABMR</name>
<feature type="domain" description="Tubulin/FtsZ GTPase" evidence="10">
    <location>
        <begin position="40"/>
        <end position="235"/>
    </location>
</feature>
<feature type="domain" description="Tubulin/FtsZ 2-layer sandwich" evidence="11">
    <location>
        <begin position="237"/>
        <end position="368"/>
    </location>
</feature>
<keyword evidence="6 9" id="KW-0547">Nucleotide-binding</keyword>
<dbReference type="GO" id="GO:0005525">
    <property type="term" value="F:GTP binding"/>
    <property type="evidence" value="ECO:0007669"/>
    <property type="project" value="UniProtKB-UniRule"/>
</dbReference>
<reference evidence="12 13" key="1">
    <citation type="journal article" date="2012" name="Nucleic Acids Res.">
        <title>Sequencing of the smallest Apicomplexan genome from the human pathogen Babesia microti.</title>
        <authorList>
            <person name="Cornillot E."/>
            <person name="Hadj-Kaddour K."/>
            <person name="Dassouli A."/>
            <person name="Noel B."/>
            <person name="Ranwez V."/>
            <person name="Vacherie B."/>
            <person name="Augagneur Y."/>
            <person name="Bres V."/>
            <person name="Duclos A."/>
            <person name="Randazzo S."/>
            <person name="Carcy B."/>
            <person name="Debierre-Grockiego F."/>
            <person name="Delbecq S."/>
            <person name="Moubri-Menage K."/>
            <person name="Shams-Eldin H."/>
            <person name="Usmani-Brown S."/>
            <person name="Bringaud F."/>
            <person name="Wincker P."/>
            <person name="Vivares C.P."/>
            <person name="Schwarz R.T."/>
            <person name="Schetters T.P."/>
            <person name="Krause P.J."/>
            <person name="Gorenflot A."/>
            <person name="Berry V."/>
            <person name="Barbe V."/>
            <person name="Ben Mamoun C."/>
        </authorList>
    </citation>
    <scope>NUCLEOTIDE SEQUENCE [LARGE SCALE GENOMIC DNA]</scope>
    <source>
        <strain evidence="12 13">RI</strain>
    </source>
</reference>
<dbReference type="SMART" id="SM00864">
    <property type="entry name" value="Tubulin"/>
    <property type="match status" value="1"/>
</dbReference>
<keyword evidence="8" id="KW-0206">Cytoskeleton</keyword>
<keyword evidence="5 9" id="KW-0493">Microtubule</keyword>
<dbReference type="InterPro" id="IPR002454">
    <property type="entry name" value="Gamma_tubulin"/>
</dbReference>
<dbReference type="PANTHER" id="PTHR11588">
    <property type="entry name" value="TUBULIN"/>
    <property type="match status" value="1"/>
</dbReference>
<dbReference type="VEuPathDB" id="PiroplasmaDB:BmR1_04g07605"/>
<dbReference type="SMART" id="SM00865">
    <property type="entry name" value="Tubulin_C"/>
    <property type="match status" value="1"/>
</dbReference>
<dbReference type="InterPro" id="IPR037103">
    <property type="entry name" value="Tubulin/FtsZ-like_C"/>
</dbReference>
<dbReference type="InterPro" id="IPR023123">
    <property type="entry name" value="Tubulin_C"/>
</dbReference>
<dbReference type="Proteomes" id="UP000002899">
    <property type="component" value="Chromosome IV"/>
</dbReference>
<comment type="similarity">
    <text evidence="3 9">Belongs to the tubulin family.</text>
</comment>
<dbReference type="InterPro" id="IPR036525">
    <property type="entry name" value="Tubulin/FtsZ_GTPase_sf"/>
</dbReference>
<dbReference type="Pfam" id="PF03953">
    <property type="entry name" value="Tubulin_C"/>
    <property type="match status" value="1"/>
</dbReference>
<reference evidence="12 13" key="2">
    <citation type="journal article" date="2013" name="PLoS ONE">
        <title>Whole genome mapping and re-organization of the nuclear and mitochondrial genomes of Babesia microti isolates.</title>
        <authorList>
            <person name="Cornillot E."/>
            <person name="Dassouli A."/>
            <person name="Garg A."/>
            <person name="Pachikara N."/>
            <person name="Randazzo S."/>
            <person name="Depoix D."/>
            <person name="Carcy B."/>
            <person name="Delbecq S."/>
            <person name="Frutos R."/>
            <person name="Silva J.C."/>
            <person name="Sutton R."/>
            <person name="Krause P.J."/>
            <person name="Mamoun C.B."/>
        </authorList>
    </citation>
    <scope>NUCLEOTIDE SEQUENCE [LARGE SCALE GENOMIC DNA]</scope>
    <source>
        <strain evidence="12 13">RI</strain>
    </source>
</reference>
<dbReference type="FunFam" id="1.10.287.600:FF:000004">
    <property type="entry name" value="Tubulin gamma chain"/>
    <property type="match status" value="1"/>
</dbReference>
<comment type="function">
    <text evidence="1">Tubulin is the major constituent of microtubules. The gamma chain is found at microtubule organizing centers (MTOC) such as the spindle poles or the centrosome, suggesting that it is involved in the minus-end nucleation of microtubule assembly.</text>
</comment>
<evidence type="ECO:0000256" key="9">
    <source>
        <dbReference type="RuleBase" id="RU000352"/>
    </source>
</evidence>
<comment type="function">
    <text evidence="9">Tubulin is the major constituent of microtubules, protein filaments consisting of alpha- and beta-tubulin heterodimers. Gamma-tubulin is a key component of the gamma-tubulin ring complex (gTuRC) which mediates microtubule nucleation. The gTuRC regulates the minus-end nucleation of alpha-beta tubulin heterodimers that grow into microtubule protafilaments, a critical step in centrosome duplication and spindle formation.</text>
</comment>
<dbReference type="SUPFAM" id="SSF52490">
    <property type="entry name" value="Tubulin nucleotide-binding domain-like"/>
    <property type="match status" value="1"/>
</dbReference>
<dbReference type="GO" id="GO:0005813">
    <property type="term" value="C:centrosome"/>
    <property type="evidence" value="ECO:0007669"/>
    <property type="project" value="UniProtKB-SubCell"/>
</dbReference>
<evidence type="ECO:0000259" key="10">
    <source>
        <dbReference type="SMART" id="SM00864"/>
    </source>
</evidence>
<keyword evidence="4" id="KW-0963">Cytoplasm</keyword>
<dbReference type="GeneID" id="24426162"/>
<evidence type="ECO:0000256" key="3">
    <source>
        <dbReference type="ARBA" id="ARBA00009636"/>
    </source>
</evidence>
<comment type="subcellular location">
    <subcellularLocation>
        <location evidence="2">Cytoplasm</location>
        <location evidence="2">Cytoskeleton</location>
        <location evidence="2">Microtubule organizing center</location>
        <location evidence="2">Centrosome</location>
    </subcellularLocation>
</comment>
<organism evidence="12 13">
    <name type="scientific">Babesia microti (strain RI)</name>
    <dbReference type="NCBI Taxonomy" id="1133968"/>
    <lineage>
        <taxon>Eukaryota</taxon>
        <taxon>Sar</taxon>
        <taxon>Alveolata</taxon>
        <taxon>Apicomplexa</taxon>
        <taxon>Aconoidasida</taxon>
        <taxon>Piroplasmida</taxon>
        <taxon>Babesiidae</taxon>
        <taxon>Babesia</taxon>
    </lineage>
</organism>
<dbReference type="InterPro" id="IPR000217">
    <property type="entry name" value="Tubulin"/>
</dbReference>
<gene>
    <name evidence="12" type="ORF">BmR1_04g07605</name>
</gene>
<protein>
    <recommendedName>
        <fullName evidence="9">Tubulin gamma chain</fullName>
    </recommendedName>
</protein>
<dbReference type="PRINTS" id="PR01161">
    <property type="entry name" value="TUBULIN"/>
</dbReference>
<dbReference type="OrthoDB" id="10249382at2759"/>
<sequence>MLTLQIGQCGNQIGVEFWRQLCFEHGIGPDGITSQHTDYLKTFFYQTCNGNLVPRTIMLDLEPRVINGIMSSEYKDLFNPENIYIDKNGGGAGNNWAKGYSSAKDVKEEVLDMIDHELDLSDRFDGFLLTHSIAGGTGSGMGSYILEILKEHFPKKLINTFSVFPLLDESSDVVVQPYNSILTLERLALDADSVIVLDNTALTRIVKGDKSAIVESNKLIGNVMSTITSTCRFPGPLDNDLLGLISSLIPIQKCHFLATSYTPLGSFDRSYPENMIRKLLNPENIMVFKLKEGYYLAILDIIRGGYNLKTIERSLDKIKGRRKINFVKWNPASIQVALSENSPFVKHPNGLMVCNHTSIRKIIDMCTGQFDQLYKRKAFLDNYRKEKIFSSVDGKGNFEEMEEAREICQIVSDEYKKCERENYFSS</sequence>
<dbReference type="PROSITE" id="PS00227">
    <property type="entry name" value="TUBULIN"/>
    <property type="match status" value="1"/>
</dbReference>
<dbReference type="PRINTS" id="PR01164">
    <property type="entry name" value="GAMMATUBULIN"/>
</dbReference>
<evidence type="ECO:0000256" key="4">
    <source>
        <dbReference type="ARBA" id="ARBA00022490"/>
    </source>
</evidence>
<dbReference type="AlphaFoldDB" id="I7JDC2"/>
<evidence type="ECO:0000256" key="7">
    <source>
        <dbReference type="ARBA" id="ARBA00023134"/>
    </source>
</evidence>
<evidence type="ECO:0000313" key="12">
    <source>
        <dbReference type="EMBL" id="CCF75710.2"/>
    </source>
</evidence>
<dbReference type="KEGG" id="bmic:BmR1_04g07605"/>
<proteinExistence type="inferred from homology"/>
<dbReference type="InterPro" id="IPR008280">
    <property type="entry name" value="Tub_FtsZ_C"/>
</dbReference>
<evidence type="ECO:0000256" key="5">
    <source>
        <dbReference type="ARBA" id="ARBA00022701"/>
    </source>
</evidence>
<dbReference type="Pfam" id="PF00091">
    <property type="entry name" value="Tubulin"/>
    <property type="match status" value="1"/>
</dbReference>
<dbReference type="InterPro" id="IPR017975">
    <property type="entry name" value="Tubulin_CS"/>
</dbReference>
<dbReference type="RefSeq" id="XP_021337194.1">
    <property type="nucleotide sequence ID" value="XM_021482617.1"/>
</dbReference>
<dbReference type="InterPro" id="IPR003008">
    <property type="entry name" value="Tubulin_FtsZ_GTPase"/>
</dbReference>
<keyword evidence="7 9" id="KW-0342">GTP-binding</keyword>
<evidence type="ECO:0000256" key="1">
    <source>
        <dbReference type="ARBA" id="ARBA00004079"/>
    </source>
</evidence>
<evidence type="ECO:0000259" key="11">
    <source>
        <dbReference type="SMART" id="SM00865"/>
    </source>
</evidence>
<dbReference type="GO" id="GO:0000930">
    <property type="term" value="C:gamma-tubulin complex"/>
    <property type="evidence" value="ECO:0007669"/>
    <property type="project" value="InterPro"/>
</dbReference>
<dbReference type="CDD" id="cd02188">
    <property type="entry name" value="gamma_tubulin"/>
    <property type="match status" value="1"/>
</dbReference>
<evidence type="ECO:0000256" key="2">
    <source>
        <dbReference type="ARBA" id="ARBA00004300"/>
    </source>
</evidence>
<dbReference type="SUPFAM" id="SSF55307">
    <property type="entry name" value="Tubulin C-terminal domain-like"/>
    <property type="match status" value="1"/>
</dbReference>
<dbReference type="GO" id="GO:0005874">
    <property type="term" value="C:microtubule"/>
    <property type="evidence" value="ECO:0007669"/>
    <property type="project" value="UniProtKB-KW"/>
</dbReference>
<reference evidence="12 13" key="3">
    <citation type="journal article" date="2016" name="Sci. Rep.">
        <title>Genome-wide diversity and gene expression profiling of Babesia microti isolates identify polymorphic genes that mediate host-pathogen interactions.</title>
        <authorList>
            <person name="Silva J.C."/>
            <person name="Cornillot E."/>
            <person name="McCracken C."/>
            <person name="Usmani-Brown S."/>
            <person name="Dwivedi A."/>
            <person name="Ifeonu O.O."/>
            <person name="Crabtree J."/>
            <person name="Gotia H.T."/>
            <person name="Virji A.Z."/>
            <person name="Reynes C."/>
            <person name="Colinge J."/>
            <person name="Kumar V."/>
            <person name="Lawres L."/>
            <person name="Pazzi J.E."/>
            <person name="Pablo J.V."/>
            <person name="Hung C."/>
            <person name="Brancato J."/>
            <person name="Kumari P."/>
            <person name="Orvis J."/>
            <person name="Tretina K."/>
            <person name="Chibucos M."/>
            <person name="Ott S."/>
            <person name="Sadzewicz L."/>
            <person name="Sengamalay N."/>
            <person name="Shetty A.C."/>
            <person name="Su Q."/>
            <person name="Tallon L."/>
            <person name="Fraser C.M."/>
            <person name="Frutos R."/>
            <person name="Molina D.M."/>
            <person name="Krause P.J."/>
            <person name="Ben Mamoun C."/>
        </authorList>
    </citation>
    <scope>NUCLEOTIDE SEQUENCE [LARGE SCALE GENOMIC DNA]</scope>
    <source>
        <strain evidence="12 13">RI</strain>
    </source>
</reference>
<evidence type="ECO:0000256" key="6">
    <source>
        <dbReference type="ARBA" id="ARBA00022741"/>
    </source>
</evidence>
<dbReference type="Gene3D" id="3.30.1330.20">
    <property type="entry name" value="Tubulin/FtsZ, C-terminal domain"/>
    <property type="match status" value="1"/>
</dbReference>
<evidence type="ECO:0000313" key="13">
    <source>
        <dbReference type="Proteomes" id="UP000002899"/>
    </source>
</evidence>
<dbReference type="EMBL" id="LN871599">
    <property type="protein sequence ID" value="CCF75710.2"/>
    <property type="molecule type" value="Genomic_DNA"/>
</dbReference>
<dbReference type="GO" id="GO:0031122">
    <property type="term" value="P:cytoplasmic microtubule organization"/>
    <property type="evidence" value="ECO:0007669"/>
    <property type="project" value="InterPro"/>
</dbReference>